<reference evidence="2 3" key="1">
    <citation type="submission" date="2020-11" db="EMBL/GenBank/DDBJ databases">
        <title>Enhanced detection system for hospital associated transmission using whole genome sequencing surveillance.</title>
        <authorList>
            <person name="Harrison L.H."/>
            <person name="Van Tyne D."/>
            <person name="Marsh J.W."/>
            <person name="Griffith M.P."/>
            <person name="Snyder D.J."/>
            <person name="Cooper V.S."/>
            <person name="Mustapha M."/>
        </authorList>
    </citation>
    <scope>NUCLEOTIDE SEQUENCE [LARGE SCALE GENOMIC DNA]</scope>
    <source>
        <strain evidence="2 3">CB00117</strain>
    </source>
</reference>
<protein>
    <submittedName>
        <fullName evidence="2">DUF2531 family protein</fullName>
    </submittedName>
</protein>
<feature type="region of interest" description="Disordered" evidence="1">
    <location>
        <begin position="112"/>
        <end position="134"/>
    </location>
</feature>
<evidence type="ECO:0000256" key="1">
    <source>
        <dbReference type="SAM" id="MobiDB-lite"/>
    </source>
</evidence>
<comment type="caution">
    <text evidence="2">The sequence shown here is derived from an EMBL/GenBank/DDBJ whole genome shotgun (WGS) entry which is preliminary data.</text>
</comment>
<gene>
    <name evidence="2" type="ORF">I6M88_15115</name>
</gene>
<dbReference type="InterPro" id="IPR019684">
    <property type="entry name" value="HofP"/>
</dbReference>
<organism evidence="2 3">
    <name type="scientific">Citrobacter sedlakii</name>
    <dbReference type="NCBI Taxonomy" id="67826"/>
    <lineage>
        <taxon>Bacteria</taxon>
        <taxon>Pseudomonadati</taxon>
        <taxon>Pseudomonadota</taxon>
        <taxon>Gammaproteobacteria</taxon>
        <taxon>Enterobacterales</taxon>
        <taxon>Enterobacteriaceae</taxon>
        <taxon>Citrobacter</taxon>
        <taxon>Citrobacter freundii complex</taxon>
    </lineage>
</organism>
<evidence type="ECO:0000313" key="2">
    <source>
        <dbReference type="EMBL" id="MBJ8382293.1"/>
    </source>
</evidence>
<accession>A0ABS0ZU06</accession>
<dbReference type="RefSeq" id="WP_181822434.1">
    <property type="nucleotide sequence ID" value="NZ_CBCXWX010000020.1"/>
</dbReference>
<name>A0ABS0ZU06_9ENTR</name>
<dbReference type="EMBL" id="JADWND010000006">
    <property type="protein sequence ID" value="MBJ8382293.1"/>
    <property type="molecule type" value="Genomic_DNA"/>
</dbReference>
<evidence type="ECO:0000313" key="3">
    <source>
        <dbReference type="Proteomes" id="UP000746649"/>
    </source>
</evidence>
<dbReference type="Proteomes" id="UP000746649">
    <property type="component" value="Unassembled WGS sequence"/>
</dbReference>
<sequence length="134" mass="15160">MTNRRWLLAVISLLLLTGMRDPFRQPEDRCHSSTLAQWRYQGVVGKGERHIGLLRDSEHRWRRVELNTALDTGWTVIQLNEQTLTVQTGTECDPPQWRWQRQGDVDEALDTGGTVSHIASGTGRKGTERHSGGG</sequence>
<dbReference type="Pfam" id="PF10748">
    <property type="entry name" value="HofP"/>
    <property type="match status" value="1"/>
</dbReference>
<proteinExistence type="predicted"/>
<feature type="compositionally biased region" description="Basic and acidic residues" evidence="1">
    <location>
        <begin position="125"/>
        <end position="134"/>
    </location>
</feature>
<keyword evidence="3" id="KW-1185">Reference proteome</keyword>